<proteinExistence type="predicted"/>
<dbReference type="AlphaFoldDB" id="A0ABD2IVP7"/>
<feature type="domain" description="Glycoside hydrolase family 19 catalytic" evidence="2">
    <location>
        <begin position="190"/>
        <end position="351"/>
    </location>
</feature>
<dbReference type="SUPFAM" id="SSF53955">
    <property type="entry name" value="Lysozyme-like"/>
    <property type="match status" value="1"/>
</dbReference>
<dbReference type="InterPro" id="IPR000726">
    <property type="entry name" value="Glyco_hydro_19_cat"/>
</dbReference>
<evidence type="ECO:0000313" key="4">
    <source>
        <dbReference type="Proteomes" id="UP001620626"/>
    </source>
</evidence>
<sequence>MICFASSIKHIAFWLFVVFRLLQLPFCLSFNCPPPQKWGPGPPPNCPSPTDPNNRPPSALERWFTKAMFEDLFPFANLGWGPDRCFPYSYETFAIAARYFPRFGTESPKGNGLSRTENERRDLAAFFAHAIQETGQNDISLYQSIPNQSEADACFYRGGLFNWFEGGPVSAFLDPNLPGFRPTDGAKCLSNGRYCSPSLFFPCANGTSDEGHFFKSCYFGRGTIQISYNYNYGQFQKWLHTNNISVDLMHEPNLVLTKTDPPLALLASLWFYMTPQPPKPSMHDIITGQWEAGEINEAAGFSGPIFGPTSLVINNECAGEDEKAPGGGGENRRIKAFKWLCQHFGVSAGNQTTLSCKKMPRHFDQMPHNVSWQPDWSSTWREDRPCVCAPASYGGAIPYFQPGFYPSQFVEENEANEAQCKKMLSEQPQNFGMDPTTSGCLNHTKVAEGTKVPPGTTMVTEKVPMSTVGTKVPRMAYGTVNYLRPNLTIIALG</sequence>
<keyword evidence="4" id="KW-1185">Reference proteome</keyword>
<name>A0ABD2IVP7_9BILA</name>
<feature type="signal peptide" evidence="1">
    <location>
        <begin position="1"/>
        <end position="29"/>
    </location>
</feature>
<dbReference type="PANTHER" id="PTHR47836">
    <property type="entry name" value="PROTEIN CBG09520-RELATED"/>
    <property type="match status" value="1"/>
</dbReference>
<dbReference type="PANTHER" id="PTHR47836:SF2">
    <property type="entry name" value="GLYCOSIDE HYDROLASE FAMILY 19 CATALYTIC DOMAIN-CONTAINING PROTEIN"/>
    <property type="match status" value="1"/>
</dbReference>
<dbReference type="Pfam" id="PF00182">
    <property type="entry name" value="Glyco_hydro_19"/>
    <property type="match status" value="1"/>
</dbReference>
<evidence type="ECO:0000256" key="1">
    <source>
        <dbReference type="SAM" id="SignalP"/>
    </source>
</evidence>
<dbReference type="EMBL" id="JBICBT010001126">
    <property type="protein sequence ID" value="KAL3081905.1"/>
    <property type="molecule type" value="Genomic_DNA"/>
</dbReference>
<dbReference type="Proteomes" id="UP001620626">
    <property type="component" value="Unassembled WGS sequence"/>
</dbReference>
<keyword evidence="1" id="KW-0732">Signal</keyword>
<evidence type="ECO:0000313" key="3">
    <source>
        <dbReference type="EMBL" id="KAL3081905.1"/>
    </source>
</evidence>
<comment type="caution">
    <text evidence="3">The sequence shown here is derived from an EMBL/GenBank/DDBJ whole genome shotgun (WGS) entry which is preliminary data.</text>
</comment>
<evidence type="ECO:0000259" key="2">
    <source>
        <dbReference type="Pfam" id="PF00182"/>
    </source>
</evidence>
<accession>A0ABD2IVP7</accession>
<feature type="chain" id="PRO_5044855112" description="Glycoside hydrolase family 19 catalytic domain-containing protein" evidence="1">
    <location>
        <begin position="30"/>
        <end position="493"/>
    </location>
</feature>
<dbReference type="Gene3D" id="3.30.20.10">
    <property type="entry name" value="Endochitinase, domain 2"/>
    <property type="match status" value="1"/>
</dbReference>
<organism evidence="3 4">
    <name type="scientific">Heterodera trifolii</name>
    <dbReference type="NCBI Taxonomy" id="157864"/>
    <lineage>
        <taxon>Eukaryota</taxon>
        <taxon>Metazoa</taxon>
        <taxon>Ecdysozoa</taxon>
        <taxon>Nematoda</taxon>
        <taxon>Chromadorea</taxon>
        <taxon>Rhabditida</taxon>
        <taxon>Tylenchina</taxon>
        <taxon>Tylenchomorpha</taxon>
        <taxon>Tylenchoidea</taxon>
        <taxon>Heteroderidae</taxon>
        <taxon>Heteroderinae</taxon>
        <taxon>Heterodera</taxon>
    </lineage>
</organism>
<reference evidence="3 4" key="1">
    <citation type="submission" date="2024-10" db="EMBL/GenBank/DDBJ databases">
        <authorList>
            <person name="Kim D."/>
        </authorList>
    </citation>
    <scope>NUCLEOTIDE SEQUENCE [LARGE SCALE GENOMIC DNA]</scope>
    <source>
        <strain evidence="3">BH-2024</strain>
    </source>
</reference>
<dbReference type="InterPro" id="IPR023346">
    <property type="entry name" value="Lysozyme-like_dom_sf"/>
</dbReference>
<dbReference type="CDD" id="cd00325">
    <property type="entry name" value="chitinase_GH19"/>
    <property type="match status" value="1"/>
</dbReference>
<gene>
    <name evidence="3" type="ORF">niasHT_037083</name>
</gene>
<dbReference type="Gene3D" id="1.10.530.10">
    <property type="match status" value="1"/>
</dbReference>
<protein>
    <recommendedName>
        <fullName evidence="2">Glycoside hydrolase family 19 catalytic domain-containing protein</fullName>
    </recommendedName>
</protein>